<proteinExistence type="inferred from homology"/>
<dbReference type="InterPro" id="IPR037431">
    <property type="entry name" value="REX4_DEDDh_dom"/>
</dbReference>
<dbReference type="InterPro" id="IPR036397">
    <property type="entry name" value="RNaseH_sf"/>
</dbReference>
<dbReference type="Gene3D" id="3.30.420.10">
    <property type="entry name" value="Ribonuclease H-like superfamily/Ribonuclease H"/>
    <property type="match status" value="1"/>
</dbReference>
<dbReference type="InterPro" id="IPR012337">
    <property type="entry name" value="RNaseH-like_sf"/>
</dbReference>
<dbReference type="Pfam" id="PF00929">
    <property type="entry name" value="RNase_T"/>
    <property type="match status" value="1"/>
</dbReference>
<organism evidence="10 11">
    <name type="scientific">Necator americanus</name>
    <name type="common">Human hookworm</name>
    <dbReference type="NCBI Taxonomy" id="51031"/>
    <lineage>
        <taxon>Eukaryota</taxon>
        <taxon>Metazoa</taxon>
        <taxon>Ecdysozoa</taxon>
        <taxon>Nematoda</taxon>
        <taxon>Chromadorea</taxon>
        <taxon>Rhabditida</taxon>
        <taxon>Rhabditina</taxon>
        <taxon>Rhabditomorpha</taxon>
        <taxon>Strongyloidea</taxon>
        <taxon>Ancylostomatidae</taxon>
        <taxon>Bunostominae</taxon>
        <taxon>Necator</taxon>
    </lineage>
</organism>
<evidence type="ECO:0000256" key="1">
    <source>
        <dbReference type="ARBA" id="ARBA00004123"/>
    </source>
</evidence>
<dbReference type="SMART" id="SM00479">
    <property type="entry name" value="EXOIII"/>
    <property type="match status" value="1"/>
</dbReference>
<feature type="domain" description="Exonuclease" evidence="9">
    <location>
        <begin position="95"/>
        <end position="257"/>
    </location>
</feature>
<evidence type="ECO:0000256" key="6">
    <source>
        <dbReference type="ARBA" id="ARBA00022839"/>
    </source>
</evidence>
<evidence type="ECO:0000256" key="4">
    <source>
        <dbReference type="ARBA" id="ARBA00022722"/>
    </source>
</evidence>
<dbReference type="Proteomes" id="UP001303046">
    <property type="component" value="Unassembled WGS sequence"/>
</dbReference>
<dbReference type="InterPro" id="IPR013520">
    <property type="entry name" value="Ribonucl_H"/>
</dbReference>
<comment type="similarity">
    <text evidence="2">Belongs to the REXO4 family.</text>
</comment>
<sequence>MVHLKAAAVKVDAKDVSPAWKVLQMKLKEQQEAMESKEKGEDSDPTAAVLKGSRSRKRKRKEAFGNAGNNDEPKAKKDNDVPVVLHDRSIGEPTPLIALDCEYVGGGMDGSEDLLARVSIVNQEGKIVYDKYVKPRERVTDFRTSVSGIRPAHIATGSPFDVVQREVASILKDRTVVGHALQNDFRVLNFHHNRKLTRDTSKCVILRNMANCNGVPSLKKLANTVLGIEIQQGEHDSVIDARVALRLYLLVKKKWENDLKRYRH</sequence>
<feature type="compositionally biased region" description="Basic and acidic residues" evidence="8">
    <location>
        <begin position="29"/>
        <end position="42"/>
    </location>
</feature>
<feature type="region of interest" description="Disordered" evidence="8">
    <location>
        <begin position="29"/>
        <end position="80"/>
    </location>
</feature>
<keyword evidence="7" id="KW-0539">Nucleus</keyword>
<comment type="subcellular location">
    <subcellularLocation>
        <location evidence="1">Nucleus</location>
    </subcellularLocation>
</comment>
<evidence type="ECO:0000256" key="7">
    <source>
        <dbReference type="ARBA" id="ARBA00023242"/>
    </source>
</evidence>
<evidence type="ECO:0000256" key="8">
    <source>
        <dbReference type="SAM" id="MobiDB-lite"/>
    </source>
</evidence>
<evidence type="ECO:0000256" key="3">
    <source>
        <dbReference type="ARBA" id="ARBA00016937"/>
    </source>
</evidence>
<dbReference type="EMBL" id="JAVFWL010000002">
    <property type="protein sequence ID" value="KAK6738120.1"/>
    <property type="molecule type" value="Genomic_DNA"/>
</dbReference>
<protein>
    <recommendedName>
        <fullName evidence="3">RNA exonuclease 4</fullName>
    </recommendedName>
</protein>
<comment type="caution">
    <text evidence="10">The sequence shown here is derived from an EMBL/GenBank/DDBJ whole genome shotgun (WGS) entry which is preliminary data.</text>
</comment>
<evidence type="ECO:0000313" key="11">
    <source>
        <dbReference type="Proteomes" id="UP001303046"/>
    </source>
</evidence>
<accession>A0ABR1CKZ4</accession>
<reference evidence="10 11" key="1">
    <citation type="submission" date="2023-08" db="EMBL/GenBank/DDBJ databases">
        <title>A Necator americanus chromosomal reference genome.</title>
        <authorList>
            <person name="Ilik V."/>
            <person name="Petrzelkova K.J."/>
            <person name="Pardy F."/>
            <person name="Fuh T."/>
            <person name="Niatou-Singa F.S."/>
            <person name="Gouil Q."/>
            <person name="Baker L."/>
            <person name="Ritchie M.E."/>
            <person name="Jex A.R."/>
            <person name="Gazzola D."/>
            <person name="Li H."/>
            <person name="Toshio Fujiwara R."/>
            <person name="Zhan B."/>
            <person name="Aroian R.V."/>
            <person name="Pafco B."/>
            <person name="Schwarz E.M."/>
        </authorList>
    </citation>
    <scope>NUCLEOTIDE SEQUENCE [LARGE SCALE GENOMIC DNA]</scope>
    <source>
        <strain evidence="10 11">Aroian</strain>
        <tissue evidence="10">Whole animal</tissue>
    </source>
</reference>
<keyword evidence="4" id="KW-0540">Nuclease</keyword>
<dbReference type="PANTHER" id="PTHR12801">
    <property type="entry name" value="RNA EXONUCLEASE REXO1 / RECO3 FAMILY MEMBER-RELATED"/>
    <property type="match status" value="1"/>
</dbReference>
<feature type="compositionally biased region" description="Basic and acidic residues" evidence="8">
    <location>
        <begin position="71"/>
        <end position="80"/>
    </location>
</feature>
<evidence type="ECO:0000259" key="9">
    <source>
        <dbReference type="SMART" id="SM00479"/>
    </source>
</evidence>
<evidence type="ECO:0000313" key="10">
    <source>
        <dbReference type="EMBL" id="KAK6738120.1"/>
    </source>
</evidence>
<keyword evidence="6" id="KW-0269">Exonuclease</keyword>
<gene>
    <name evidence="10" type="primary">Necator_chrII.g8100</name>
    <name evidence="10" type="ORF">RB195_020306</name>
</gene>
<evidence type="ECO:0000256" key="2">
    <source>
        <dbReference type="ARBA" id="ARBA00010489"/>
    </source>
</evidence>
<dbReference type="SUPFAM" id="SSF53098">
    <property type="entry name" value="Ribonuclease H-like"/>
    <property type="match status" value="1"/>
</dbReference>
<name>A0ABR1CKZ4_NECAM</name>
<evidence type="ECO:0000256" key="5">
    <source>
        <dbReference type="ARBA" id="ARBA00022801"/>
    </source>
</evidence>
<dbReference type="InterPro" id="IPR047021">
    <property type="entry name" value="REXO1/3/4-like"/>
</dbReference>
<dbReference type="PANTHER" id="PTHR12801:SF158">
    <property type="entry name" value="RNA EXONUCLEASE 4"/>
    <property type="match status" value="1"/>
</dbReference>
<keyword evidence="11" id="KW-1185">Reference proteome</keyword>
<keyword evidence="5" id="KW-0378">Hydrolase</keyword>
<dbReference type="CDD" id="cd06144">
    <property type="entry name" value="REX4_like"/>
    <property type="match status" value="1"/>
</dbReference>